<dbReference type="Pfam" id="PF24368">
    <property type="entry name" value="DUF7524"/>
    <property type="match status" value="1"/>
</dbReference>
<name>A0ABD6CBK3_9EURY</name>
<accession>A0ABD6CBK3</accession>
<proteinExistence type="predicted"/>
<dbReference type="InterPro" id="IPR055946">
    <property type="entry name" value="DUF7524"/>
</dbReference>
<feature type="transmembrane region" description="Helical" evidence="2">
    <location>
        <begin position="167"/>
        <end position="187"/>
    </location>
</feature>
<keyword evidence="4" id="KW-1185">Reference proteome</keyword>
<evidence type="ECO:0000256" key="2">
    <source>
        <dbReference type="SAM" id="Phobius"/>
    </source>
</evidence>
<dbReference type="Proteomes" id="UP001597119">
    <property type="component" value="Unassembled WGS sequence"/>
</dbReference>
<feature type="transmembrane region" description="Helical" evidence="2">
    <location>
        <begin position="142"/>
        <end position="161"/>
    </location>
</feature>
<feature type="region of interest" description="Disordered" evidence="1">
    <location>
        <begin position="113"/>
        <end position="137"/>
    </location>
</feature>
<comment type="caution">
    <text evidence="3">The sequence shown here is derived from an EMBL/GenBank/DDBJ whole genome shotgun (WGS) entry which is preliminary data.</text>
</comment>
<organism evidence="3 4">
    <name type="scientific">Halorientalis brevis</name>
    <dbReference type="NCBI Taxonomy" id="1126241"/>
    <lineage>
        <taxon>Archaea</taxon>
        <taxon>Methanobacteriati</taxon>
        <taxon>Methanobacteriota</taxon>
        <taxon>Stenosarchaea group</taxon>
        <taxon>Halobacteria</taxon>
        <taxon>Halobacteriales</taxon>
        <taxon>Haloarculaceae</taxon>
        <taxon>Halorientalis</taxon>
    </lineage>
</organism>
<dbReference type="EMBL" id="JBHUDJ010000003">
    <property type="protein sequence ID" value="MFD1587234.1"/>
    <property type="molecule type" value="Genomic_DNA"/>
</dbReference>
<evidence type="ECO:0000313" key="3">
    <source>
        <dbReference type="EMBL" id="MFD1587234.1"/>
    </source>
</evidence>
<gene>
    <name evidence="3" type="ORF">ACFR9U_09580</name>
</gene>
<protein>
    <submittedName>
        <fullName evidence="3">Uncharacterized protein</fullName>
    </submittedName>
</protein>
<keyword evidence="2" id="KW-1133">Transmembrane helix</keyword>
<evidence type="ECO:0000256" key="1">
    <source>
        <dbReference type="SAM" id="MobiDB-lite"/>
    </source>
</evidence>
<dbReference type="RefSeq" id="WP_247374295.1">
    <property type="nucleotide sequence ID" value="NZ_JALLGV010000001.1"/>
</dbReference>
<sequence>MPDTLPVYINRQERHSLEVPPSFETADSFVLAVTNHGEASRIHVHLDDGLPEIASIEDTNFYVEANATKEIPVSVHGTDHVFGKIKLVSGYGAVTRWVDVEVLEPDEDDAVEIDEELAKPQPRDEDESDEAAGTPLLGDSPVLPVASLGLLALLVAVGSAAVFESTVVAVGAVLVFCAVLVAGYLLAQQ</sequence>
<dbReference type="AlphaFoldDB" id="A0ABD6CBK3"/>
<keyword evidence="2" id="KW-0812">Transmembrane</keyword>
<reference evidence="3 4" key="1">
    <citation type="journal article" date="2019" name="Int. J. Syst. Evol. Microbiol.">
        <title>The Global Catalogue of Microorganisms (GCM) 10K type strain sequencing project: providing services to taxonomists for standard genome sequencing and annotation.</title>
        <authorList>
            <consortium name="The Broad Institute Genomics Platform"/>
            <consortium name="The Broad Institute Genome Sequencing Center for Infectious Disease"/>
            <person name="Wu L."/>
            <person name="Ma J."/>
        </authorList>
    </citation>
    <scope>NUCLEOTIDE SEQUENCE [LARGE SCALE GENOMIC DNA]</scope>
    <source>
        <strain evidence="3 4">CGMCC 1.12125</strain>
    </source>
</reference>
<evidence type="ECO:0000313" key="4">
    <source>
        <dbReference type="Proteomes" id="UP001597119"/>
    </source>
</evidence>
<keyword evidence="2" id="KW-0472">Membrane</keyword>